<feature type="compositionally biased region" description="Low complexity" evidence="1">
    <location>
        <begin position="1848"/>
        <end position="1873"/>
    </location>
</feature>
<sequence>MLCSSSSSLDTFIPDSTKTRSQEKSKSKSKSKPRSLPKSTALHQHSQARSQTKASASANRIQRQAGQNSGSIDTHRLEGVARTTTSPPLADDHQQQQQQPPSTIPHVHIPPFTLAEFEHFVGAALNPKSSDVRLSSSGGRHFPVPAHDAYHHQHSRRERRGGPVKEKTSSAAQVLSTRNANLKDARDLNRDDRLGLDLDLGSNFGVDESEQSVRDGKGSLMSQGGRVREVKRRDFAFPLRSSGGEEVSGSKNEPSGRKTPLQKPLTVPANSTSRRAHTSLVRASITDKLAPGASNTSARLLDLDSENLTPEEGGGGHHQQQQRSQSDLDGSASASQSRASKGNFAYEGSRYATPTVNLALAGLAHKPPTSAPRGLSKKPQLHRLSLGPSFGSELRFSSFGLGLVLEDIPEVKGLESEREIEPEEEEELEDKYVVGDDSDLLKEIESDEFEDPFVSAYTHISLLPTTTTTATATPTSTTPTNSQTQTQTQNSNTMILLAPPSSVPSPNSPNSPTNALTAASTSTIDVGLHGCLSVSLSASSSGAGSSASASGPTARGGYLSPPPASTSYTSGWTDNKKTLSSSSPSTSSSAGASLRRKLSAIHIPSSTSTANSSSASSSRRRPSNAADANANANASKNGSNSLSPPQTQAQASASSSSSPPTGAPNPTFFARIKKQLSRNSMVVAGTSSSTNPLPPLPFPTSAGYAEAQASHVQEEAAASANGGKQPKGQPQAQAHAQTKKPKKKASKKLKKKESAHRLQVHTQPQEEEEAEPVPVPATLITHAPSALKNLQSHHHHHQQNQERERDVSEARSVDSMSTSSLPYAPASPASSSSRGMMVVKSEWEVEGVGEGEEEVSDDSAKTKSGRSTRGNGRKRRRQHQQQQHQQPNHHHYQYHHQARPRSSRSAKGKFALVAAATTTNVTTAATTGAAAAGTTGNEGVVIGDVHAREEGASSPSMYSCESAPRNGGDVEPSFSSAAPSTPTVTTTMPTTSTTATTTTNVTTPPRKSPLRPRSKLPPPPLVHPAPSTRPPSPPKSPQRQSKGSATRPVSFASSLASPTSPTSPVSPSSSNLSPPISPSSPTTPNGGFAGRNNRQSWASVFSQGSGASSVESRGPVTPSTPGFCVVVTSEEDDLDDGGVGRAGRSRNISLNALSTPSARSTSVNGSQMTARYSRHSLHLPAHGNIISSPTSPPPSIPLPLPPKSQAKSFTSSTATSTTFRSVAPKVVDLSEAYRHDTDMDTVQMHLSAIDASSDHVDLDSVLGLTADEEEAAGGGSYYHTPRSRASYLAMHDEDEDGGSEGVYHPTDTFVYGYAGNVMESGRDRNGEEEEEEEAYFRSFSASPASMRRRSATSVYATLRTRESFSARSPSSVYVGQQQQQLMVASRATISVARQVIVPSRMDREREGGKETEAEAGKDSERSKRQGGEWTLGLGLEIGGGNATRVNTSTKPLVLTSSSESDLSTRESSTFSSVYSSSQAEVDSPPVVVPGPGAAAQTNSKSMKTNATMKTPIIPDQPRAGRGTNTHLLSVPTPSSCSQFVSTSLFPTISARERTQSDPSSRASSTMNVNEDWTLSMGVPSKERLLRATKSNLMGSTNKGRKSDPTPAAASLLAAGPLVINVKDVDSGVEERLQVGLVEEEKERENKSDEDEVKFYVPRVVQNGRGVEDALAALTGMKRRKDVGIIRRNSGLAFLEELTVLHERQDEGDEDQQEEEQSDKSLDNAKANLATLDALSEDLRKFNELLKAAAGAGASAMVTPNLLSLEKSSSMQKLRTKKSTSVLQIDEPPPPNAVLRSMPSADTLFVDAVGAGVVMGVEEVEELAEESSSAKGPVSIPLTEFTRGPGRPRMTSRASSSALSIGSSTSGSTGNSRAPLPFAPPVSLGSTASPASVSNPTPSNSNIQTEGRAPGRALSLREATALGPVSAFEHVNGPPVSLLRRAASIASTSPSTRAAAAKARLRISIGDTLQKTTSSASRSRMSTLNSQPQQTHTLTSPSSSSLDSFASCESAASGSSSTSSTPTVTPTRMVFAVSSTSLSSSESAPTYPPVVSPVPFTSIQSVSDSSMPYPNVRTRKTALSITRASLPALPVLQAPVLSNPNEKHFSIIHTPNPPSPVSISPTTPYTPSDTLSPLTPAASAFPLPPPLPLPLLPFQQMRASALAGAQVQLLASSEPLQHTEEDIVDDTNYDAGVNAGVVEDDDRCDESGEESMESMEYYSARSSFSL</sequence>
<evidence type="ECO:0000313" key="2">
    <source>
        <dbReference type="EMBL" id="KAF4623398.1"/>
    </source>
</evidence>
<protein>
    <submittedName>
        <fullName evidence="2">Uncharacterized protein</fullName>
    </submittedName>
</protein>
<feature type="compositionally biased region" description="Basic residues" evidence="1">
    <location>
        <begin position="887"/>
        <end position="907"/>
    </location>
</feature>
<feature type="compositionally biased region" description="Low complexity" evidence="1">
    <location>
        <begin position="605"/>
        <end position="667"/>
    </location>
</feature>
<feature type="region of interest" description="Disordered" evidence="1">
    <location>
        <begin position="1968"/>
        <end position="2023"/>
    </location>
</feature>
<feature type="compositionally biased region" description="Basic and acidic residues" evidence="1">
    <location>
        <begin position="1400"/>
        <end position="1426"/>
    </location>
</feature>
<feature type="compositionally biased region" description="Basic residues" evidence="1">
    <location>
        <begin position="737"/>
        <end position="754"/>
    </location>
</feature>
<feature type="region of interest" description="Disordered" evidence="1">
    <location>
        <begin position="1768"/>
        <end position="1792"/>
    </location>
</feature>
<feature type="compositionally biased region" description="Pro residues" evidence="1">
    <location>
        <begin position="1190"/>
        <end position="1202"/>
    </location>
</feature>
<feature type="region of interest" description="Disordered" evidence="1">
    <location>
        <begin position="198"/>
        <end position="348"/>
    </location>
</feature>
<proteinExistence type="predicted"/>
<feature type="compositionally biased region" description="Polar residues" evidence="1">
    <location>
        <begin position="1768"/>
        <end position="1782"/>
    </location>
</feature>
<feature type="region of interest" description="Disordered" evidence="1">
    <location>
        <begin position="681"/>
        <end position="910"/>
    </location>
</feature>
<feature type="compositionally biased region" description="Acidic residues" evidence="1">
    <location>
        <begin position="1705"/>
        <end position="1716"/>
    </location>
</feature>
<evidence type="ECO:0000256" key="1">
    <source>
        <dbReference type="SAM" id="MobiDB-lite"/>
    </source>
</evidence>
<feature type="region of interest" description="Disordered" evidence="1">
    <location>
        <begin position="469"/>
        <end position="517"/>
    </location>
</feature>
<accession>A0A8H4VUU8</accession>
<keyword evidence="3" id="KW-1185">Reference proteome</keyword>
<feature type="compositionally biased region" description="Low complexity" evidence="1">
    <location>
        <begin position="1037"/>
        <end position="1085"/>
    </location>
</feature>
<feature type="compositionally biased region" description="Basic residues" evidence="1">
    <location>
        <begin position="863"/>
        <end position="879"/>
    </location>
</feature>
<feature type="compositionally biased region" description="Low complexity" evidence="1">
    <location>
        <begin position="817"/>
        <end position="833"/>
    </location>
</feature>
<feature type="region of interest" description="Disordered" evidence="1">
    <location>
        <begin position="1181"/>
        <end position="1217"/>
    </location>
</feature>
<feature type="region of interest" description="Disordered" evidence="1">
    <location>
        <begin position="130"/>
        <end position="172"/>
    </location>
</feature>
<dbReference type="EMBL" id="JAACJL010000001">
    <property type="protein sequence ID" value="KAF4623398.1"/>
    <property type="molecule type" value="Genomic_DNA"/>
</dbReference>
<feature type="region of interest" description="Disordered" evidence="1">
    <location>
        <begin position="947"/>
        <end position="1168"/>
    </location>
</feature>
<feature type="compositionally biased region" description="Low complexity" evidence="1">
    <location>
        <begin position="1995"/>
        <end position="2023"/>
    </location>
</feature>
<feature type="compositionally biased region" description="Low complexity" evidence="1">
    <location>
        <begin position="972"/>
        <end position="1005"/>
    </location>
</feature>
<feature type="compositionally biased region" description="Polar residues" evidence="1">
    <location>
        <begin position="1092"/>
        <end position="1111"/>
    </location>
</feature>
<feature type="compositionally biased region" description="Polar residues" evidence="1">
    <location>
        <begin position="41"/>
        <end position="72"/>
    </location>
</feature>
<evidence type="ECO:0000313" key="3">
    <source>
        <dbReference type="Proteomes" id="UP000521872"/>
    </source>
</evidence>
<feature type="region of interest" description="Disordered" evidence="1">
    <location>
        <begin position="1704"/>
        <end position="1723"/>
    </location>
</feature>
<feature type="compositionally biased region" description="Low complexity" evidence="1">
    <location>
        <begin position="578"/>
        <end position="593"/>
    </location>
</feature>
<feature type="compositionally biased region" description="Low complexity" evidence="1">
    <location>
        <begin position="1971"/>
        <end position="1985"/>
    </location>
</feature>
<feature type="compositionally biased region" description="Polar residues" evidence="1">
    <location>
        <begin position="323"/>
        <end position="340"/>
    </location>
</feature>
<feature type="compositionally biased region" description="Pro residues" evidence="1">
    <location>
        <begin position="1015"/>
        <end position="1036"/>
    </location>
</feature>
<feature type="compositionally biased region" description="Low complexity" evidence="1">
    <location>
        <begin position="2213"/>
        <end position="2225"/>
    </location>
</feature>
<feature type="compositionally biased region" description="Acidic residues" evidence="1">
    <location>
        <begin position="2197"/>
        <end position="2212"/>
    </location>
</feature>
<name>A0A8H4VUU8_9AGAR</name>
<feature type="compositionally biased region" description="Low complexity" evidence="1">
    <location>
        <begin position="469"/>
        <end position="493"/>
    </location>
</feature>
<feature type="region of interest" description="Disordered" evidence="1">
    <location>
        <begin position="1823"/>
        <end position="1909"/>
    </location>
</feature>
<feature type="compositionally biased region" description="Acidic residues" evidence="1">
    <location>
        <begin position="420"/>
        <end position="429"/>
    </location>
</feature>
<feature type="compositionally biased region" description="Low complexity" evidence="1">
    <location>
        <begin position="722"/>
        <end position="736"/>
    </location>
</feature>
<feature type="region of interest" description="Disordered" evidence="1">
    <location>
        <begin position="540"/>
        <end position="667"/>
    </location>
</feature>
<feature type="region of interest" description="Disordered" evidence="1">
    <location>
        <begin position="1400"/>
        <end position="1427"/>
    </location>
</feature>
<feature type="region of interest" description="Disordered" evidence="1">
    <location>
        <begin position="414"/>
        <end position="435"/>
    </location>
</feature>
<feature type="compositionally biased region" description="Acidic residues" evidence="1">
    <location>
        <begin position="844"/>
        <end position="857"/>
    </location>
</feature>
<feature type="region of interest" description="Disordered" evidence="1">
    <location>
        <begin position="1"/>
        <end position="108"/>
    </location>
</feature>
<gene>
    <name evidence="2" type="ORF">D9613_001468</name>
</gene>
<comment type="caution">
    <text evidence="2">The sequence shown here is derived from an EMBL/GenBank/DDBJ whole genome shotgun (WGS) entry which is preliminary data.</text>
</comment>
<organism evidence="2 3">
    <name type="scientific">Agrocybe pediades</name>
    <dbReference type="NCBI Taxonomy" id="84607"/>
    <lineage>
        <taxon>Eukaryota</taxon>
        <taxon>Fungi</taxon>
        <taxon>Dikarya</taxon>
        <taxon>Basidiomycota</taxon>
        <taxon>Agaricomycotina</taxon>
        <taxon>Agaricomycetes</taxon>
        <taxon>Agaricomycetidae</taxon>
        <taxon>Agaricales</taxon>
        <taxon>Agaricineae</taxon>
        <taxon>Strophariaceae</taxon>
        <taxon>Agrocybe</taxon>
    </lineage>
</organism>
<feature type="compositionally biased region" description="Polar residues" evidence="1">
    <location>
        <begin position="1146"/>
        <end position="1168"/>
    </location>
</feature>
<dbReference type="Proteomes" id="UP000521872">
    <property type="component" value="Unassembled WGS sequence"/>
</dbReference>
<feature type="region of interest" description="Disordered" evidence="1">
    <location>
        <begin position="2188"/>
        <end position="2225"/>
    </location>
</feature>
<feature type="compositionally biased region" description="Polar residues" evidence="1">
    <location>
        <begin position="1883"/>
        <end position="1904"/>
    </location>
</feature>
<feature type="compositionally biased region" description="Basic and acidic residues" evidence="1">
    <location>
        <begin position="799"/>
        <end position="812"/>
    </location>
</feature>
<feature type="compositionally biased region" description="Low complexity" evidence="1">
    <location>
        <begin position="540"/>
        <end position="557"/>
    </location>
</feature>
<feature type="compositionally biased region" description="Basic and acidic residues" evidence="1">
    <location>
        <begin position="17"/>
        <end position="26"/>
    </location>
</feature>
<feature type="compositionally biased region" description="Basic and acidic residues" evidence="1">
    <location>
        <begin position="226"/>
        <end position="235"/>
    </location>
</feature>
<feature type="compositionally biased region" description="Low complexity" evidence="1">
    <location>
        <begin position="1203"/>
        <end position="1217"/>
    </location>
</feature>
<reference evidence="2 3" key="1">
    <citation type="submission" date="2019-12" db="EMBL/GenBank/DDBJ databases">
        <authorList>
            <person name="Floudas D."/>
            <person name="Bentzer J."/>
            <person name="Ahren D."/>
            <person name="Johansson T."/>
            <person name="Persson P."/>
            <person name="Tunlid A."/>
        </authorList>
    </citation>
    <scope>NUCLEOTIDE SEQUENCE [LARGE SCALE GENOMIC DNA]</scope>
    <source>
        <strain evidence="2 3">CBS 102.39</strain>
    </source>
</reference>
<feature type="compositionally biased region" description="Polar residues" evidence="1">
    <location>
        <begin position="1"/>
        <end position="10"/>
    </location>
</feature>